<sequence>MDNELKSAIQHSGNSDVDIEINIDTVSMAYMYACSLLATDRIDEHQFNRMIEQYHRLMKNHHHDKRTPVRERAEDERTKVKLLRPSRRLSR</sequence>
<name>A0A2U1K6Y9_9BACI</name>
<protein>
    <submittedName>
        <fullName evidence="2">Uncharacterized protein</fullName>
    </submittedName>
</protein>
<proteinExistence type="predicted"/>
<comment type="caution">
    <text evidence="2">The sequence shown here is derived from an EMBL/GenBank/DDBJ whole genome shotgun (WGS) entry which is preliminary data.</text>
</comment>
<dbReference type="RefSeq" id="WP_116553714.1">
    <property type="nucleotide sequence ID" value="NZ_QCZG01000006.1"/>
</dbReference>
<evidence type="ECO:0000256" key="1">
    <source>
        <dbReference type="SAM" id="MobiDB-lite"/>
    </source>
</evidence>
<accession>A0A2U1K6Y9</accession>
<evidence type="ECO:0000313" key="2">
    <source>
        <dbReference type="EMBL" id="PWA12723.1"/>
    </source>
</evidence>
<feature type="compositionally biased region" description="Basic residues" evidence="1">
    <location>
        <begin position="80"/>
        <end position="91"/>
    </location>
</feature>
<dbReference type="Proteomes" id="UP000245998">
    <property type="component" value="Unassembled WGS sequence"/>
</dbReference>
<organism evidence="2 3">
    <name type="scientific">Pueribacillus theae</name>
    <dbReference type="NCBI Taxonomy" id="2171751"/>
    <lineage>
        <taxon>Bacteria</taxon>
        <taxon>Bacillati</taxon>
        <taxon>Bacillota</taxon>
        <taxon>Bacilli</taxon>
        <taxon>Bacillales</taxon>
        <taxon>Bacillaceae</taxon>
        <taxon>Pueribacillus</taxon>
    </lineage>
</organism>
<dbReference type="EMBL" id="QCZG01000006">
    <property type="protein sequence ID" value="PWA12723.1"/>
    <property type="molecule type" value="Genomic_DNA"/>
</dbReference>
<dbReference type="AlphaFoldDB" id="A0A2U1K6Y9"/>
<keyword evidence="3" id="KW-1185">Reference proteome</keyword>
<reference evidence="2 3" key="1">
    <citation type="submission" date="2018-04" db="EMBL/GenBank/DDBJ databases">
        <title>Camelliibacillus theae gen. nov., sp. nov., isolated from Pu'er tea.</title>
        <authorList>
            <person name="Niu L."/>
        </authorList>
    </citation>
    <scope>NUCLEOTIDE SEQUENCE [LARGE SCALE GENOMIC DNA]</scope>
    <source>
        <strain evidence="2 3">T8</strain>
    </source>
</reference>
<feature type="compositionally biased region" description="Basic and acidic residues" evidence="1">
    <location>
        <begin position="66"/>
        <end position="79"/>
    </location>
</feature>
<gene>
    <name evidence="2" type="ORF">DCC39_04620</name>
</gene>
<evidence type="ECO:0000313" key="3">
    <source>
        <dbReference type="Proteomes" id="UP000245998"/>
    </source>
</evidence>
<feature type="region of interest" description="Disordered" evidence="1">
    <location>
        <begin position="59"/>
        <end position="91"/>
    </location>
</feature>
<dbReference type="OrthoDB" id="2881225at2"/>